<dbReference type="PANTHER" id="PTHR33607:SF2">
    <property type="entry name" value="ENDONUCLEASE-1"/>
    <property type="match status" value="1"/>
</dbReference>
<dbReference type="InterPro" id="IPR044925">
    <property type="entry name" value="His-Me_finger_sf"/>
</dbReference>
<evidence type="ECO:0000256" key="4">
    <source>
        <dbReference type="ARBA" id="ARBA00022801"/>
    </source>
</evidence>
<dbReference type="GO" id="GO:0004519">
    <property type="term" value="F:endonuclease activity"/>
    <property type="evidence" value="ECO:0007669"/>
    <property type="project" value="UniProtKB-KW"/>
</dbReference>
<sequence>MKKTLLIALTLFVAQFSFGQIVINELDCDTSFEGDNVDRHEFIELLSETPNFPLDGYVVVFFNGSSSGNNSSYFTVDLDGYTTDINGLLLIGSNSVSPVPQFLIAENVIQNGADAVAIYQGSYFDFPEETVATIDNLVDVLLYDTSDSDDQDFIDIFSADPRFTDIEQINEGSSNNTNSIQRFVDTEGNVTYTSTTPTPRALNDGSGVLLNGITIAIAQEQYNEFDSFDITFTSETPVTEELNFEILFDNFGFNASDFTGNTSITIPLNQTTASTTITLIDDEDDEGDEVAKLRFENLPVEYLALNNNIKIRIVDNDFTMANFGTPLNPTFGNVTSTQPTGYYNSLDGLADDELRQALQDIIADPTVVRAQTYADVLDILVEADENPLHSNQVWLVYKEFGRSKLDVQTDSNNFEKWNREHTYPRSRGNFGDREGDEIADGRDVFWATKADSTRHANSDAHALRPADAIENSTRNNKNYGDPTFGAYNGPTGTAGSFYGDVARSVLYLEIRYNDLSVLNGYPVIPDLEDYPGELGDLETLLEWHRNDPPDDYEMNRNNVVYTWQFNRNPFIDQPDLVEYIWGTQVGQMWDQELSVNEFDQNQISVYPNPTTNSITIKGLNTQADLQVFSIEGKLLKSFDYSGEAIVNLNLPSGIYLLTISSEDKQIVKKLVVN</sequence>
<accession>A0ABW5ZSK4</accession>
<dbReference type="PANTHER" id="PTHR33607">
    <property type="entry name" value="ENDONUCLEASE-1"/>
    <property type="match status" value="1"/>
</dbReference>
<proteinExistence type="inferred from homology"/>
<feature type="domain" description="Secretion system C-terminal sorting" evidence="6">
    <location>
        <begin position="605"/>
        <end position="672"/>
    </location>
</feature>
<dbReference type="InterPro" id="IPR007346">
    <property type="entry name" value="Endonuclease-I"/>
</dbReference>
<keyword evidence="8" id="KW-1185">Reference proteome</keyword>
<evidence type="ECO:0000256" key="3">
    <source>
        <dbReference type="ARBA" id="ARBA00022729"/>
    </source>
</evidence>
<dbReference type="Pfam" id="PF04231">
    <property type="entry name" value="Endonuclease_1"/>
    <property type="match status" value="1"/>
</dbReference>
<dbReference type="EMBL" id="JBHUOS010000001">
    <property type="protein sequence ID" value="MFD2914901.1"/>
    <property type="molecule type" value="Genomic_DNA"/>
</dbReference>
<gene>
    <name evidence="7" type="ORF">ACFS29_04560</name>
</gene>
<dbReference type="Proteomes" id="UP001597548">
    <property type="component" value="Unassembled WGS sequence"/>
</dbReference>
<name>A0ABW5ZSK4_9FLAO</name>
<evidence type="ECO:0000256" key="2">
    <source>
        <dbReference type="ARBA" id="ARBA00022722"/>
    </source>
</evidence>
<keyword evidence="2" id="KW-0540">Nuclease</keyword>
<feature type="signal peptide" evidence="5">
    <location>
        <begin position="1"/>
        <end position="19"/>
    </location>
</feature>
<evidence type="ECO:0000313" key="7">
    <source>
        <dbReference type="EMBL" id="MFD2914901.1"/>
    </source>
</evidence>
<organism evidence="7 8">
    <name type="scientific">Psychroserpens luteus</name>
    <dbReference type="NCBI Taxonomy" id="1434066"/>
    <lineage>
        <taxon>Bacteria</taxon>
        <taxon>Pseudomonadati</taxon>
        <taxon>Bacteroidota</taxon>
        <taxon>Flavobacteriia</taxon>
        <taxon>Flavobacteriales</taxon>
        <taxon>Flavobacteriaceae</taxon>
        <taxon>Psychroserpens</taxon>
    </lineage>
</organism>
<evidence type="ECO:0000256" key="1">
    <source>
        <dbReference type="ARBA" id="ARBA00006429"/>
    </source>
</evidence>
<keyword evidence="3 5" id="KW-0732">Signal</keyword>
<dbReference type="SUPFAM" id="SSF54060">
    <property type="entry name" value="His-Me finger endonucleases"/>
    <property type="match status" value="1"/>
</dbReference>
<evidence type="ECO:0000313" key="8">
    <source>
        <dbReference type="Proteomes" id="UP001597548"/>
    </source>
</evidence>
<dbReference type="NCBIfam" id="TIGR04183">
    <property type="entry name" value="Por_Secre_tail"/>
    <property type="match status" value="1"/>
</dbReference>
<keyword evidence="7" id="KW-0255">Endonuclease</keyword>
<dbReference type="RefSeq" id="WP_194507430.1">
    <property type="nucleotide sequence ID" value="NZ_JADILU010000003.1"/>
</dbReference>
<keyword evidence="4" id="KW-0378">Hydrolase</keyword>
<dbReference type="Pfam" id="PF18962">
    <property type="entry name" value="Por_Secre_tail"/>
    <property type="match status" value="1"/>
</dbReference>
<evidence type="ECO:0000256" key="5">
    <source>
        <dbReference type="SAM" id="SignalP"/>
    </source>
</evidence>
<comment type="caution">
    <text evidence="7">The sequence shown here is derived from an EMBL/GenBank/DDBJ whole genome shotgun (WGS) entry which is preliminary data.</text>
</comment>
<reference evidence="8" key="1">
    <citation type="journal article" date="2019" name="Int. J. Syst. Evol. Microbiol.">
        <title>The Global Catalogue of Microorganisms (GCM) 10K type strain sequencing project: providing services to taxonomists for standard genome sequencing and annotation.</title>
        <authorList>
            <consortium name="The Broad Institute Genomics Platform"/>
            <consortium name="The Broad Institute Genome Sequencing Center for Infectious Disease"/>
            <person name="Wu L."/>
            <person name="Ma J."/>
        </authorList>
    </citation>
    <scope>NUCLEOTIDE SEQUENCE [LARGE SCALE GENOMIC DNA]</scope>
    <source>
        <strain evidence="8">KCTC 32514</strain>
    </source>
</reference>
<feature type="chain" id="PRO_5046166118" evidence="5">
    <location>
        <begin position="20"/>
        <end position="673"/>
    </location>
</feature>
<protein>
    <submittedName>
        <fullName evidence="7">Endonuclease</fullName>
    </submittedName>
</protein>
<comment type="similarity">
    <text evidence="1">Belongs to the EndA/NucM nuclease family.</text>
</comment>
<evidence type="ECO:0000259" key="6">
    <source>
        <dbReference type="Pfam" id="PF18962"/>
    </source>
</evidence>
<dbReference type="InterPro" id="IPR026444">
    <property type="entry name" value="Secre_tail"/>
</dbReference>